<evidence type="ECO:0000313" key="2">
    <source>
        <dbReference type="EMBL" id="QGT50647.1"/>
    </source>
</evidence>
<proteinExistence type="predicted"/>
<dbReference type="AlphaFoldDB" id="A0A650ELF8"/>
<sequence>MSWASKTFKKAKKWVTKHNKEILGTAAFLGGGLPGGLTYLAGNELKDAMDAPAEAAEEAAREQERANAEAKAIAERKGVEATADNTAEMTAESEQRKKRMGYLSTIKTRGSGSLLAAASAAGYKRNLGD</sequence>
<reference evidence="2" key="1">
    <citation type="journal article" date="2020" name="J. ISSAAS">
        <title>Lactobacilli and other gastrointestinal microbiota of Peromyscus leucopus, reservoir host for agents of Lyme disease and other zoonoses in North America.</title>
        <authorList>
            <person name="Milovic A."/>
            <person name="Bassam K."/>
            <person name="Shao H."/>
            <person name="Chatzistamou I."/>
            <person name="Tufts D.M."/>
            <person name="Diuk-Wasser M."/>
            <person name="Barbour A.G."/>
        </authorList>
    </citation>
    <scope>NUCLEOTIDE SEQUENCE</scope>
    <source>
        <strain evidence="2">LL30</strain>
    </source>
</reference>
<evidence type="ECO:0000256" key="1">
    <source>
        <dbReference type="SAM" id="MobiDB-lite"/>
    </source>
</evidence>
<name>A0A650ELF8_9BACT</name>
<gene>
    <name evidence="2" type="ORF">Elusimicrob1349_1170</name>
</gene>
<protein>
    <submittedName>
        <fullName evidence="2">Uncharacterized protein</fullName>
    </submittedName>
</protein>
<organism evidence="2">
    <name type="scientific">uncultured Elusimicrobia bacterium</name>
    <dbReference type="NCBI Taxonomy" id="699876"/>
    <lineage>
        <taxon>Bacteria</taxon>
        <taxon>Pseudomonadati</taxon>
        <taxon>Elusimicrobiota</taxon>
        <taxon>Elusimicrobia</taxon>
        <taxon>environmental samples</taxon>
    </lineage>
</organism>
<feature type="region of interest" description="Disordered" evidence="1">
    <location>
        <begin position="75"/>
        <end position="97"/>
    </location>
</feature>
<accession>A0A650ELF8</accession>
<dbReference type="EMBL" id="MN577571">
    <property type="protein sequence ID" value="QGT50647.1"/>
    <property type="molecule type" value="Genomic_DNA"/>
</dbReference>